<evidence type="ECO:0000313" key="7">
    <source>
        <dbReference type="EMBL" id="QDU37489.1"/>
    </source>
</evidence>
<dbReference type="EMBL" id="CP036275">
    <property type="protein sequence ID" value="QDU37489.1"/>
    <property type="molecule type" value="Genomic_DNA"/>
</dbReference>
<accession>A0A517Z4W6</accession>
<dbReference type="KEGG" id="mri:Mal4_18030"/>
<evidence type="ECO:0000256" key="5">
    <source>
        <dbReference type="SAM" id="MobiDB-lite"/>
    </source>
</evidence>
<protein>
    <submittedName>
        <fullName evidence="7">Tubulin-like protein</fullName>
        <ecNumber evidence="7">2.7.11.1</ecNumber>
    </submittedName>
</protein>
<gene>
    <name evidence="7" type="ORF">Mal4_18030</name>
</gene>
<dbReference type="Proteomes" id="UP000320496">
    <property type="component" value="Chromosome"/>
</dbReference>
<dbReference type="RefSeq" id="WP_145368351.1">
    <property type="nucleotide sequence ID" value="NZ_CP036275.1"/>
</dbReference>
<evidence type="ECO:0000256" key="3">
    <source>
        <dbReference type="ARBA" id="ARBA00022777"/>
    </source>
</evidence>
<dbReference type="Pfam" id="PF00069">
    <property type="entry name" value="Pkinase"/>
    <property type="match status" value="1"/>
</dbReference>
<dbReference type="CDD" id="cd14014">
    <property type="entry name" value="STKc_PknB_like"/>
    <property type="match status" value="1"/>
</dbReference>
<dbReference type="InterPro" id="IPR000719">
    <property type="entry name" value="Prot_kinase_dom"/>
</dbReference>
<dbReference type="OrthoDB" id="278998at2"/>
<dbReference type="AlphaFoldDB" id="A0A517Z4W6"/>
<dbReference type="Gene3D" id="1.10.510.10">
    <property type="entry name" value="Transferase(Phosphotransferase) domain 1"/>
    <property type="match status" value="1"/>
</dbReference>
<sequence length="1078" mass="117376">MSTGTEVNSTALIADRVGLVAGDQPTHIAGYELEERIGVGGFGEVWRAIGPGGLPKAVKILHGRMDGHQAHSELKALERVRGLRHPFLLSIERIEVSDDRLIVVTELADQCLEDRFEEARSQGHKGIPRDELMVYLRDAADALDFMFEQHGLQHLDIKPENLLVQGDHVKVGDFGLAKDIRHTAVSLVGGFTPLYAPPELFEGEPNRTSDQYSLAIVYQVMLTGVPPFAGRTAAQLTAQHLRNTPDLSALQPVDRPVIARALSKNPLARFQNCRQFIDELSKRRNSRVRTTTGGHTAERPTSKTEVVDPANMTAPEDLPALETVPLPPIDPDVTTTSFRPAIFIGTGGLGGRALAVLKTRLCERYGDGPLPAFPLLYVDTDARSITAVRPDTDEPGLTDDETVCIPLRSSREFRGDSEIHLGWISRRWLYNIPRSRQVEGIRPLGRLALVDHQQSVRQRLRDVISRAVTEEAIQQTAEQSGLPVAAGPPDIFVIASTSGGTGSGTVQDLGWLAREICEDLQVEHGQISAVLLHGTGTSRQTSDLQEASTISFLKELQHFSTPGLSGPRGLRSKGTEDETAPFDHTCLVHLGDGLSDGDFCEQVTRLGDYLCLNAVSDQREVLRLWREQSTGDDLPGTTALRTLGMASTDDTSRNQQADSADVLCHRILSEWFADLDDGGDASHSADGLQEIRTLVGKLGLTEEQVSATVVSCLRGETGRRLEAFSQACWDALDSKPGGTGPVPAELFDRIAAPFADVSADDADPFSPRAVIRPQLDALAASRQQAGAAIREHVIALLDQPGRGCTASMAVRQLLDQVNAAAGICERLRDEIEGTSKQLRSLWCSSADAAATPLSPQQLQELKVQSQQYCVLLCSLEVCQQMLEYVAGVRDIVTAISADLVTLRFRVRHLLEEPGQTTADREELPESVVEAFRTHIVAHVRSGPVSLWDGTGEESQLGAVLQRQAVEFLSDGIPGEQPAGTRSGKTLPEAAHPLLTNVGGGRRVLAVLPASASKDRWKSQLVDRFGNCVSLAASADNRVSVYCEVERITFENVLTQFTRLNPRLQEVAARVHSRNDIEW</sequence>
<dbReference type="GO" id="GO:0005524">
    <property type="term" value="F:ATP binding"/>
    <property type="evidence" value="ECO:0007669"/>
    <property type="project" value="UniProtKB-KW"/>
</dbReference>
<organism evidence="7 8">
    <name type="scientific">Maioricimonas rarisocia</name>
    <dbReference type="NCBI Taxonomy" id="2528026"/>
    <lineage>
        <taxon>Bacteria</taxon>
        <taxon>Pseudomonadati</taxon>
        <taxon>Planctomycetota</taxon>
        <taxon>Planctomycetia</taxon>
        <taxon>Planctomycetales</taxon>
        <taxon>Planctomycetaceae</taxon>
        <taxon>Maioricimonas</taxon>
    </lineage>
</organism>
<keyword evidence="4" id="KW-0067">ATP-binding</keyword>
<dbReference type="InterPro" id="IPR025904">
    <property type="entry name" value="Tubulin-like"/>
</dbReference>
<dbReference type="InterPro" id="IPR011009">
    <property type="entry name" value="Kinase-like_dom_sf"/>
</dbReference>
<evidence type="ECO:0000256" key="4">
    <source>
        <dbReference type="ARBA" id="ARBA00022840"/>
    </source>
</evidence>
<evidence type="ECO:0000256" key="1">
    <source>
        <dbReference type="ARBA" id="ARBA00022679"/>
    </source>
</evidence>
<keyword evidence="8" id="KW-1185">Reference proteome</keyword>
<dbReference type="GO" id="GO:0004674">
    <property type="term" value="F:protein serine/threonine kinase activity"/>
    <property type="evidence" value="ECO:0007669"/>
    <property type="project" value="UniProtKB-EC"/>
</dbReference>
<feature type="domain" description="Protein kinase" evidence="6">
    <location>
        <begin position="31"/>
        <end position="281"/>
    </location>
</feature>
<reference evidence="7 8" key="1">
    <citation type="submission" date="2019-02" db="EMBL/GenBank/DDBJ databases">
        <title>Deep-cultivation of Planctomycetes and their phenomic and genomic characterization uncovers novel biology.</title>
        <authorList>
            <person name="Wiegand S."/>
            <person name="Jogler M."/>
            <person name="Boedeker C."/>
            <person name="Pinto D."/>
            <person name="Vollmers J."/>
            <person name="Rivas-Marin E."/>
            <person name="Kohn T."/>
            <person name="Peeters S.H."/>
            <person name="Heuer A."/>
            <person name="Rast P."/>
            <person name="Oberbeckmann S."/>
            <person name="Bunk B."/>
            <person name="Jeske O."/>
            <person name="Meyerdierks A."/>
            <person name="Storesund J.E."/>
            <person name="Kallscheuer N."/>
            <person name="Luecker S."/>
            <person name="Lage O.M."/>
            <person name="Pohl T."/>
            <person name="Merkel B.J."/>
            <person name="Hornburger P."/>
            <person name="Mueller R.-W."/>
            <person name="Bruemmer F."/>
            <person name="Labrenz M."/>
            <person name="Spormann A.M."/>
            <person name="Op den Camp H."/>
            <person name="Overmann J."/>
            <person name="Amann R."/>
            <person name="Jetten M.S.M."/>
            <person name="Mascher T."/>
            <person name="Medema M.H."/>
            <person name="Devos D.P."/>
            <person name="Kaster A.-K."/>
            <person name="Ovreas L."/>
            <person name="Rohde M."/>
            <person name="Galperin M.Y."/>
            <person name="Jogler C."/>
        </authorList>
    </citation>
    <scope>NUCLEOTIDE SEQUENCE [LARGE SCALE GENOMIC DNA]</scope>
    <source>
        <strain evidence="7 8">Mal4</strain>
    </source>
</reference>
<dbReference type="SMART" id="SM00220">
    <property type="entry name" value="S_TKc"/>
    <property type="match status" value="1"/>
</dbReference>
<evidence type="ECO:0000259" key="6">
    <source>
        <dbReference type="PROSITE" id="PS50011"/>
    </source>
</evidence>
<name>A0A517Z4W6_9PLAN</name>
<feature type="region of interest" description="Disordered" evidence="5">
    <location>
        <begin position="284"/>
        <end position="303"/>
    </location>
</feature>
<dbReference type="InterPro" id="IPR036525">
    <property type="entry name" value="Tubulin/FtsZ_GTPase_sf"/>
</dbReference>
<dbReference type="EC" id="2.7.11.1" evidence="7"/>
<evidence type="ECO:0000256" key="2">
    <source>
        <dbReference type="ARBA" id="ARBA00022741"/>
    </source>
</evidence>
<dbReference type="PROSITE" id="PS00108">
    <property type="entry name" value="PROTEIN_KINASE_ST"/>
    <property type="match status" value="1"/>
</dbReference>
<proteinExistence type="predicted"/>
<dbReference type="SUPFAM" id="SSF56112">
    <property type="entry name" value="Protein kinase-like (PK-like)"/>
    <property type="match status" value="1"/>
</dbReference>
<dbReference type="InterPro" id="IPR008271">
    <property type="entry name" value="Ser/Thr_kinase_AS"/>
</dbReference>
<dbReference type="PANTHER" id="PTHR43289:SF34">
    <property type="entry name" value="SERINE_THREONINE-PROTEIN KINASE YBDM-RELATED"/>
    <property type="match status" value="1"/>
</dbReference>
<dbReference type="PROSITE" id="PS50011">
    <property type="entry name" value="PROTEIN_KINASE_DOM"/>
    <property type="match status" value="1"/>
</dbReference>
<keyword evidence="1 7" id="KW-0808">Transferase</keyword>
<dbReference type="Pfam" id="PF13809">
    <property type="entry name" value="Tubulin_2"/>
    <property type="match status" value="1"/>
</dbReference>
<dbReference type="PANTHER" id="PTHR43289">
    <property type="entry name" value="MITOGEN-ACTIVATED PROTEIN KINASE KINASE KINASE 20-RELATED"/>
    <property type="match status" value="1"/>
</dbReference>
<dbReference type="Gene3D" id="3.40.50.1440">
    <property type="entry name" value="Tubulin/FtsZ, GTPase domain"/>
    <property type="match status" value="1"/>
</dbReference>
<keyword evidence="3" id="KW-0418">Kinase</keyword>
<evidence type="ECO:0000313" key="8">
    <source>
        <dbReference type="Proteomes" id="UP000320496"/>
    </source>
</evidence>
<keyword evidence="2" id="KW-0547">Nucleotide-binding</keyword>